<evidence type="ECO:0000256" key="1">
    <source>
        <dbReference type="ARBA" id="ARBA00004141"/>
    </source>
</evidence>
<evidence type="ECO:0000256" key="3">
    <source>
        <dbReference type="ARBA" id="ARBA00022692"/>
    </source>
</evidence>
<comment type="caution">
    <text evidence="8">The sequence shown here is derived from an EMBL/GenBank/DDBJ whole genome shotgun (WGS) entry which is preliminary data.</text>
</comment>
<keyword evidence="9" id="KW-1185">Reference proteome</keyword>
<dbReference type="InterPro" id="IPR005828">
    <property type="entry name" value="MFS_sugar_transport-like"/>
</dbReference>
<feature type="transmembrane region" description="Helical" evidence="6">
    <location>
        <begin position="264"/>
        <end position="280"/>
    </location>
</feature>
<evidence type="ECO:0000313" key="9">
    <source>
        <dbReference type="Proteomes" id="UP001465668"/>
    </source>
</evidence>
<comment type="subcellular location">
    <subcellularLocation>
        <location evidence="1">Membrane</location>
        <topology evidence="1">Multi-pass membrane protein</topology>
    </subcellularLocation>
</comment>
<name>A0ABR2XEY1_9PEZI</name>
<gene>
    <name evidence="8" type="ORF">SCAR479_10891</name>
</gene>
<dbReference type="PROSITE" id="PS50850">
    <property type="entry name" value="MFS"/>
    <property type="match status" value="1"/>
</dbReference>
<dbReference type="SUPFAM" id="SSF103473">
    <property type="entry name" value="MFS general substrate transporter"/>
    <property type="match status" value="1"/>
</dbReference>
<feature type="domain" description="Major facilitator superfamily (MFS) profile" evidence="7">
    <location>
        <begin position="1"/>
        <end position="312"/>
    </location>
</feature>
<dbReference type="Pfam" id="PF00083">
    <property type="entry name" value="Sugar_tr"/>
    <property type="match status" value="1"/>
</dbReference>
<evidence type="ECO:0000313" key="8">
    <source>
        <dbReference type="EMBL" id="KAK9772353.1"/>
    </source>
</evidence>
<dbReference type="InterPro" id="IPR020846">
    <property type="entry name" value="MFS_dom"/>
</dbReference>
<evidence type="ECO:0000256" key="4">
    <source>
        <dbReference type="ARBA" id="ARBA00022989"/>
    </source>
</evidence>
<feature type="transmembrane region" description="Helical" evidence="6">
    <location>
        <begin position="292"/>
        <end position="311"/>
    </location>
</feature>
<accession>A0ABR2XEY1</accession>
<protein>
    <submittedName>
        <fullName evidence="8">Major facilitator superfamily (MFS) profile domain-containing protein</fullName>
    </submittedName>
</protein>
<keyword evidence="2" id="KW-0813">Transport</keyword>
<keyword evidence="4 6" id="KW-1133">Transmembrane helix</keyword>
<dbReference type="PANTHER" id="PTHR48020:SF22">
    <property type="entry name" value="MAJOR FACILITATOR SUPERFAMILY (MFS) PROFILE DOMAIN-CONTAINING PROTEIN-RELATED"/>
    <property type="match status" value="1"/>
</dbReference>
<feature type="transmembrane region" description="Helical" evidence="6">
    <location>
        <begin position="161"/>
        <end position="181"/>
    </location>
</feature>
<keyword evidence="3 6" id="KW-0812">Transmembrane</keyword>
<evidence type="ECO:0000256" key="6">
    <source>
        <dbReference type="SAM" id="Phobius"/>
    </source>
</evidence>
<dbReference type="InterPro" id="IPR050814">
    <property type="entry name" value="Myo-inositol_Transporter"/>
</dbReference>
<evidence type="ECO:0000256" key="2">
    <source>
        <dbReference type="ARBA" id="ARBA00022448"/>
    </source>
</evidence>
<feature type="transmembrane region" description="Helical" evidence="6">
    <location>
        <begin position="47"/>
        <end position="68"/>
    </location>
</feature>
<feature type="transmembrane region" description="Helical" evidence="6">
    <location>
        <begin position="223"/>
        <end position="244"/>
    </location>
</feature>
<proteinExistence type="predicted"/>
<organism evidence="8 9">
    <name type="scientific">Seiridium cardinale</name>
    <dbReference type="NCBI Taxonomy" id="138064"/>
    <lineage>
        <taxon>Eukaryota</taxon>
        <taxon>Fungi</taxon>
        <taxon>Dikarya</taxon>
        <taxon>Ascomycota</taxon>
        <taxon>Pezizomycotina</taxon>
        <taxon>Sordariomycetes</taxon>
        <taxon>Xylariomycetidae</taxon>
        <taxon>Amphisphaeriales</taxon>
        <taxon>Sporocadaceae</taxon>
        <taxon>Seiridium</taxon>
    </lineage>
</organism>
<evidence type="ECO:0000256" key="5">
    <source>
        <dbReference type="ARBA" id="ARBA00023136"/>
    </source>
</evidence>
<dbReference type="Gene3D" id="1.20.1250.20">
    <property type="entry name" value="MFS general substrate transporter like domains"/>
    <property type="match status" value="1"/>
</dbReference>
<keyword evidence="5 6" id="KW-0472">Membrane</keyword>
<dbReference type="PANTHER" id="PTHR48020">
    <property type="entry name" value="PROTON MYO-INOSITOL COTRANSPORTER"/>
    <property type="match status" value="1"/>
</dbReference>
<dbReference type="EMBL" id="JARVKM010000062">
    <property type="protein sequence ID" value="KAK9772353.1"/>
    <property type="molecule type" value="Genomic_DNA"/>
</dbReference>
<dbReference type="Proteomes" id="UP001465668">
    <property type="component" value="Unassembled WGS sequence"/>
</dbReference>
<dbReference type="InterPro" id="IPR036259">
    <property type="entry name" value="MFS_trans_sf"/>
</dbReference>
<sequence length="348" mass="39132">MIILLYVGELTPARHRGRLIALSNMSATFGKSISYAGAALTGPAHGWRWMVVIGAVPPIVLFFILPLCPESLRSLIAHGKRDEAPRVIVRVFPHATEAQVIAKVDHIEHEIRVETALRSLKHPGADLDLRYHYHFSAWWFQYSHILLSNTLRAYWFENATAVSIVVGATNFIFTIVNLVIVDRVGRGRIPLDHSTWNVPNSCALRHCFLLRPGLERFSPRGNFVLVAIILEIAFFSGGIATIAWIGTELLPLEVRALGSMMNNVTFWGCNIIIASTFLSIMKGITPSGASSFYSGICFLSWIFLIFCYAEITRLPLEHVRQVFEHRFGVKVARQMKNERKHNEEAINA</sequence>
<evidence type="ECO:0000259" key="7">
    <source>
        <dbReference type="PROSITE" id="PS50850"/>
    </source>
</evidence>
<reference evidence="8 9" key="1">
    <citation type="submission" date="2024-02" db="EMBL/GenBank/DDBJ databases">
        <title>First draft genome assembly of two strains of Seiridium cardinale.</title>
        <authorList>
            <person name="Emiliani G."/>
            <person name="Scali E."/>
        </authorList>
    </citation>
    <scope>NUCLEOTIDE SEQUENCE [LARGE SCALE GENOMIC DNA]</scope>
    <source>
        <strain evidence="8 9">BM-138-000479</strain>
    </source>
</reference>